<dbReference type="InterPro" id="IPR025392">
    <property type="entry name" value="DUF4124"/>
</dbReference>
<evidence type="ECO:0000313" key="4">
    <source>
        <dbReference type="Proteomes" id="UP000031631"/>
    </source>
</evidence>
<feature type="domain" description="DUF4124" evidence="2">
    <location>
        <begin position="6"/>
        <end position="50"/>
    </location>
</feature>
<dbReference type="GO" id="GO:0045454">
    <property type="term" value="P:cell redox homeostasis"/>
    <property type="evidence" value="ECO:0007669"/>
    <property type="project" value="TreeGrafter"/>
</dbReference>
<dbReference type="AlphaFoldDB" id="A0A7U6GJD2"/>
<accession>A0A7U6GJD2</accession>
<dbReference type="PANTHER" id="PTHR34386">
    <property type="entry name" value="GLUTAREDOXIN"/>
    <property type="match status" value="1"/>
</dbReference>
<dbReference type="EMBL" id="AP012273">
    <property type="protein sequence ID" value="BAO44667.1"/>
    <property type="molecule type" value="Genomic_DNA"/>
</dbReference>
<dbReference type="GO" id="GO:0009055">
    <property type="term" value="F:electron transfer activity"/>
    <property type="evidence" value="ECO:0007669"/>
    <property type="project" value="TreeGrafter"/>
</dbReference>
<dbReference type="PANTHER" id="PTHR34386:SF1">
    <property type="entry name" value="GLUTAREDOXIN-LIKE PROTEIN NRDH"/>
    <property type="match status" value="1"/>
</dbReference>
<gene>
    <name evidence="3" type="ORF">TBH_C1750</name>
</gene>
<evidence type="ECO:0008006" key="5">
    <source>
        <dbReference type="Google" id="ProtNLM"/>
    </source>
</evidence>
<feature type="domain" description="Glutaredoxin" evidence="1">
    <location>
        <begin position="80"/>
        <end position="137"/>
    </location>
</feature>
<evidence type="ECO:0000313" key="3">
    <source>
        <dbReference type="EMBL" id="BAO44667.1"/>
    </source>
</evidence>
<name>A0A7U6GJD2_9GAMM</name>
<keyword evidence="4" id="KW-1185">Reference proteome</keyword>
<dbReference type="InterPro" id="IPR002109">
    <property type="entry name" value="Glutaredoxin"/>
</dbReference>
<proteinExistence type="predicted"/>
<dbReference type="Pfam" id="PF00462">
    <property type="entry name" value="Glutaredoxin"/>
    <property type="match status" value="1"/>
</dbReference>
<sequence length="154" mass="17610">MFVIILLALPLTVVAGIYSWKDKDGNTHFGDHPPAQAPASEVEVKVNAVSTPDYVRDNTRRYVEDLDRKQPPRQRKGKKVVMYSAAWCGVCKKARRYFQEKHVPFKEYDIDKSPGNRKRYEKYHTSGVPVIVVGQRHMTGFSPAGFQRLYGPLD</sequence>
<reference evidence="3 4" key="1">
    <citation type="journal article" date="2014" name="PLoS ONE">
        <title>Physiological and genomic features of a novel sulfur-oxidizing gammaproteobacterium belonging to a previously uncultivated symbiotic lineage isolated from a hydrothermal vent.</title>
        <authorList>
            <person name="Nunoura T."/>
            <person name="Takaki Y."/>
            <person name="Kazama H."/>
            <person name="Kakuta J."/>
            <person name="Shimamura S."/>
            <person name="Makita H."/>
            <person name="Hirai M."/>
            <person name="Miyazaki M."/>
            <person name="Takai K."/>
        </authorList>
    </citation>
    <scope>NUCLEOTIDE SEQUENCE [LARGE SCALE GENOMIC DNA]</scope>
    <source>
        <strain evidence="3 4">Hiromi1</strain>
    </source>
</reference>
<dbReference type="Proteomes" id="UP000031631">
    <property type="component" value="Chromosome"/>
</dbReference>
<dbReference type="InterPro" id="IPR051548">
    <property type="entry name" value="Grx-like_ET"/>
</dbReference>
<dbReference type="Pfam" id="PF13511">
    <property type="entry name" value="DUF4124"/>
    <property type="match status" value="1"/>
</dbReference>
<protein>
    <recommendedName>
        <fullName evidence="5">Glutaredoxin family protein</fullName>
    </recommendedName>
</protein>
<dbReference type="KEGG" id="tbn:TBH_C1750"/>
<dbReference type="Gene3D" id="3.40.30.10">
    <property type="entry name" value="Glutaredoxin"/>
    <property type="match status" value="1"/>
</dbReference>
<dbReference type="InterPro" id="IPR036249">
    <property type="entry name" value="Thioredoxin-like_sf"/>
</dbReference>
<dbReference type="PROSITE" id="PS51354">
    <property type="entry name" value="GLUTAREDOXIN_2"/>
    <property type="match status" value="1"/>
</dbReference>
<dbReference type="CDD" id="cd02976">
    <property type="entry name" value="NrdH"/>
    <property type="match status" value="1"/>
</dbReference>
<evidence type="ECO:0000259" key="1">
    <source>
        <dbReference type="Pfam" id="PF00462"/>
    </source>
</evidence>
<dbReference type="SUPFAM" id="SSF52833">
    <property type="entry name" value="Thioredoxin-like"/>
    <property type="match status" value="1"/>
</dbReference>
<organism evidence="3 4">
    <name type="scientific">Thiolapillus brandeum</name>
    <dbReference type="NCBI Taxonomy" id="1076588"/>
    <lineage>
        <taxon>Bacteria</taxon>
        <taxon>Pseudomonadati</taxon>
        <taxon>Pseudomonadota</taxon>
        <taxon>Gammaproteobacteria</taxon>
        <taxon>Chromatiales</taxon>
        <taxon>Sedimenticolaceae</taxon>
        <taxon>Thiolapillus</taxon>
    </lineage>
</organism>
<evidence type="ECO:0000259" key="2">
    <source>
        <dbReference type="Pfam" id="PF13511"/>
    </source>
</evidence>